<evidence type="ECO:0000256" key="2">
    <source>
        <dbReference type="SAM" id="Phobius"/>
    </source>
</evidence>
<dbReference type="AlphaFoldDB" id="A0A9P5XHC3"/>
<evidence type="ECO:0000313" key="4">
    <source>
        <dbReference type="Proteomes" id="UP000807342"/>
    </source>
</evidence>
<keyword evidence="4" id="KW-1185">Reference proteome</keyword>
<keyword evidence="2" id="KW-0812">Transmembrane</keyword>
<keyword evidence="2" id="KW-0472">Membrane</keyword>
<reference evidence="3" key="1">
    <citation type="submission" date="2020-11" db="EMBL/GenBank/DDBJ databases">
        <authorList>
            <consortium name="DOE Joint Genome Institute"/>
            <person name="Ahrendt S."/>
            <person name="Riley R."/>
            <person name="Andreopoulos W."/>
            <person name="Labutti K."/>
            <person name="Pangilinan J."/>
            <person name="Ruiz-Duenas F.J."/>
            <person name="Barrasa J.M."/>
            <person name="Sanchez-Garcia M."/>
            <person name="Camarero S."/>
            <person name="Miyauchi S."/>
            <person name="Serrano A."/>
            <person name="Linde D."/>
            <person name="Babiker R."/>
            <person name="Drula E."/>
            <person name="Ayuso-Fernandez I."/>
            <person name="Pacheco R."/>
            <person name="Padilla G."/>
            <person name="Ferreira P."/>
            <person name="Barriuso J."/>
            <person name="Kellner H."/>
            <person name="Castanera R."/>
            <person name="Alfaro M."/>
            <person name="Ramirez L."/>
            <person name="Pisabarro A.G."/>
            <person name="Kuo A."/>
            <person name="Tritt A."/>
            <person name="Lipzen A."/>
            <person name="He G."/>
            <person name="Yan M."/>
            <person name="Ng V."/>
            <person name="Cullen D."/>
            <person name="Martin F."/>
            <person name="Rosso M.-N."/>
            <person name="Henrissat B."/>
            <person name="Hibbett D."/>
            <person name="Martinez A.T."/>
            <person name="Grigoriev I.V."/>
        </authorList>
    </citation>
    <scope>NUCLEOTIDE SEQUENCE</scope>
    <source>
        <strain evidence="3">MF-IS2</strain>
    </source>
</reference>
<feature type="transmembrane region" description="Helical" evidence="2">
    <location>
        <begin position="52"/>
        <end position="70"/>
    </location>
</feature>
<organism evidence="3 4">
    <name type="scientific">Macrolepiota fuliginosa MF-IS2</name>
    <dbReference type="NCBI Taxonomy" id="1400762"/>
    <lineage>
        <taxon>Eukaryota</taxon>
        <taxon>Fungi</taxon>
        <taxon>Dikarya</taxon>
        <taxon>Basidiomycota</taxon>
        <taxon>Agaricomycotina</taxon>
        <taxon>Agaricomycetes</taxon>
        <taxon>Agaricomycetidae</taxon>
        <taxon>Agaricales</taxon>
        <taxon>Agaricineae</taxon>
        <taxon>Agaricaceae</taxon>
        <taxon>Macrolepiota</taxon>
    </lineage>
</organism>
<feature type="transmembrane region" description="Helical" evidence="2">
    <location>
        <begin position="538"/>
        <end position="562"/>
    </location>
</feature>
<gene>
    <name evidence="3" type="ORF">P691DRAFT_774425</name>
</gene>
<keyword evidence="2" id="KW-1133">Transmembrane helix</keyword>
<evidence type="ECO:0000313" key="3">
    <source>
        <dbReference type="EMBL" id="KAF9449786.1"/>
    </source>
</evidence>
<protein>
    <submittedName>
        <fullName evidence="3">Uncharacterized protein</fullName>
    </submittedName>
</protein>
<name>A0A9P5XHC3_9AGAR</name>
<dbReference type="Proteomes" id="UP000807342">
    <property type="component" value="Unassembled WGS sequence"/>
</dbReference>
<evidence type="ECO:0000256" key="1">
    <source>
        <dbReference type="SAM" id="MobiDB-lite"/>
    </source>
</evidence>
<dbReference type="EMBL" id="MU151120">
    <property type="protein sequence ID" value="KAF9449786.1"/>
    <property type="molecule type" value="Genomic_DNA"/>
</dbReference>
<feature type="compositionally biased region" description="Polar residues" evidence="1">
    <location>
        <begin position="667"/>
        <end position="685"/>
    </location>
</feature>
<feature type="transmembrane region" description="Helical" evidence="2">
    <location>
        <begin position="101"/>
        <end position="124"/>
    </location>
</feature>
<proteinExistence type="predicted"/>
<sequence length="685" mass="75771">MILNHRLSYTPPDVPLESFYALSAVMQPIHSIFIDSVISVKENVVKNILFRASAIAFQYAIFNFCAYAAYLTMEYTSFLMFVEDYIQRIFFITSQGMNRGAILVLVFTISYTLANMYDTLLWALDAPGYVIRSQLVNGTSISPFLIQNPSYVNIINDPKHDLDRIDVNETLTSNLFKPGFNFSFPPSSYIRKPETTTPLRLMNATDGVGPRIYVDEEGCGVSFGQQLLGWTTDGRTCPLTESSDGTLLLWYCNIPGTESTRYLQQPVGEPLVWWDDDYDKTTYVAPVRSDNPWASFSTGGDTAVMKQVFTLTKGTRRHTFLQTTLKVSMVAKNLFPEAEILSMLGKIYSNNPGLPELYTKRCLEAQADGVNSSTMGFLVQGPAEGYIGWSSTEFVNIVSENNETDRLDGLLRVLDITLELVRSETIAEPVEPLVECNLWNVNQATGGTVRWNDCYKSVATNQTNGAFLGQIDTSAVAIIVDVLGDGKNDTSAVALSDAGQNWYIFNRTWIDQLLMSRAFLLGGDAGTVNMFVHHNEPAISYLQLLLILVPFILALAAFTLMLKDKPGYYKSSLFVSLATTTHLGKKDQPCETVGYFKHPPNLVLQKSTDHVRIGTEDGAYIMSSREGYGSKHADVEEEVQILVVPERDDGSVASSSGFKESFPLSPVTATSASPLLSPGTKLNSS</sequence>
<dbReference type="OrthoDB" id="5348845at2759"/>
<comment type="caution">
    <text evidence="3">The sequence shown here is derived from an EMBL/GenBank/DDBJ whole genome shotgun (WGS) entry which is preliminary data.</text>
</comment>
<feature type="region of interest" description="Disordered" evidence="1">
    <location>
        <begin position="649"/>
        <end position="685"/>
    </location>
</feature>
<accession>A0A9P5XHC3</accession>